<dbReference type="PANTHER" id="PTHR38471">
    <property type="entry name" value="FOUR HELIX BUNDLE PROTEIN"/>
    <property type="match status" value="1"/>
</dbReference>
<dbReference type="PANTHER" id="PTHR38471:SF2">
    <property type="entry name" value="FOUR HELIX BUNDLE PROTEIN"/>
    <property type="match status" value="1"/>
</dbReference>
<dbReference type="InterPro" id="IPR012657">
    <property type="entry name" value="23S_rRNA-intervening_sequence"/>
</dbReference>
<dbReference type="NCBIfam" id="TIGR02436">
    <property type="entry name" value="four helix bundle protein"/>
    <property type="match status" value="1"/>
</dbReference>
<organism evidence="1 2">
    <name type="scientific">Algoriphagus sediminis</name>
    <dbReference type="NCBI Taxonomy" id="3057113"/>
    <lineage>
        <taxon>Bacteria</taxon>
        <taxon>Pseudomonadati</taxon>
        <taxon>Bacteroidota</taxon>
        <taxon>Cytophagia</taxon>
        <taxon>Cytophagales</taxon>
        <taxon>Cyclobacteriaceae</taxon>
        <taxon>Algoriphagus</taxon>
    </lineage>
</organism>
<proteinExistence type="predicted"/>
<name>A0ABT7Y9I7_9BACT</name>
<dbReference type="Proteomes" id="UP001171916">
    <property type="component" value="Unassembled WGS sequence"/>
</dbReference>
<evidence type="ECO:0000313" key="1">
    <source>
        <dbReference type="EMBL" id="MDN3203180.1"/>
    </source>
</evidence>
<gene>
    <name evidence="1" type="ORF">QVH07_03430</name>
</gene>
<dbReference type="SUPFAM" id="SSF158446">
    <property type="entry name" value="IVS-encoded protein-like"/>
    <property type="match status" value="1"/>
</dbReference>
<sequence>MERKYDLEERLIDFASEIISFTDTLVSSKAGNHVGSQLLRSGTSPALNYGEAQSGESRRDFIHKIKIVLKELRESRVALKIIAKSNLTTENKRNEKLLDECNQLISIFVKSIETAERNKN</sequence>
<accession>A0ABT7Y9I7</accession>
<protein>
    <submittedName>
        <fullName evidence="1">Four helix bundle protein</fullName>
    </submittedName>
</protein>
<dbReference type="Pfam" id="PF05635">
    <property type="entry name" value="23S_rRNA_IVP"/>
    <property type="match status" value="1"/>
</dbReference>
<dbReference type="RefSeq" id="WP_289998744.1">
    <property type="nucleotide sequence ID" value="NZ_JAUEPH010000002.1"/>
</dbReference>
<comment type="caution">
    <text evidence="1">The sequence shown here is derived from an EMBL/GenBank/DDBJ whole genome shotgun (WGS) entry which is preliminary data.</text>
</comment>
<keyword evidence="2" id="KW-1185">Reference proteome</keyword>
<dbReference type="PIRSF" id="PIRSF035652">
    <property type="entry name" value="CHP02436"/>
    <property type="match status" value="1"/>
</dbReference>
<dbReference type="InterPro" id="IPR036583">
    <property type="entry name" value="23S_rRNA_IVS_sf"/>
</dbReference>
<dbReference type="Gene3D" id="1.20.1440.60">
    <property type="entry name" value="23S rRNA-intervening sequence"/>
    <property type="match status" value="1"/>
</dbReference>
<reference evidence="1" key="1">
    <citation type="submission" date="2023-06" db="EMBL/GenBank/DDBJ databases">
        <title>Robiginitalea aurantiacus sp. nov. and Algoriphagus sediminis sp. nov., isolated from coastal sediment.</title>
        <authorList>
            <person name="Zhou Z.Y."/>
            <person name="An J."/>
            <person name="Jia Y.W."/>
            <person name="Du Z.J."/>
        </authorList>
    </citation>
    <scope>NUCLEOTIDE SEQUENCE</scope>
    <source>
        <strain evidence="1">C2-7</strain>
    </source>
</reference>
<dbReference type="EMBL" id="JAUEPH010000002">
    <property type="protein sequence ID" value="MDN3203180.1"/>
    <property type="molecule type" value="Genomic_DNA"/>
</dbReference>
<evidence type="ECO:0000313" key="2">
    <source>
        <dbReference type="Proteomes" id="UP001171916"/>
    </source>
</evidence>